<name>A0A2S0WEJ4_9CORY</name>
<feature type="transmembrane region" description="Helical" evidence="1">
    <location>
        <begin position="7"/>
        <end position="30"/>
    </location>
</feature>
<accession>A0A2S0WEJ4</accession>
<dbReference type="KEGG" id="clia:C3E79_06610"/>
<dbReference type="EMBL" id="CP026948">
    <property type="protein sequence ID" value="AWB84186.1"/>
    <property type="molecule type" value="Genomic_DNA"/>
</dbReference>
<evidence type="ECO:0000256" key="1">
    <source>
        <dbReference type="SAM" id="Phobius"/>
    </source>
</evidence>
<gene>
    <name evidence="2" type="ORF">C3E79_06610</name>
</gene>
<reference evidence="3" key="1">
    <citation type="submission" date="2018-01" db="EMBL/GenBank/DDBJ databases">
        <authorList>
            <person name="Li J."/>
        </authorList>
    </citation>
    <scope>NUCLEOTIDE SEQUENCE [LARGE SCALE GENOMIC DNA]</scope>
    <source>
        <strain evidence="3">2184</strain>
    </source>
</reference>
<keyword evidence="3" id="KW-1185">Reference proteome</keyword>
<proteinExistence type="predicted"/>
<evidence type="ECO:0000313" key="3">
    <source>
        <dbReference type="Proteomes" id="UP000244754"/>
    </source>
</evidence>
<dbReference type="AlphaFoldDB" id="A0A2S0WEJ4"/>
<dbReference type="Proteomes" id="UP000244754">
    <property type="component" value="Chromosome"/>
</dbReference>
<keyword evidence="1" id="KW-0812">Transmembrane</keyword>
<feature type="transmembrane region" description="Helical" evidence="1">
    <location>
        <begin position="42"/>
        <end position="62"/>
    </location>
</feature>
<keyword evidence="1" id="KW-1133">Transmembrane helix</keyword>
<protein>
    <submittedName>
        <fullName evidence="2">Uncharacterized protein</fullName>
    </submittedName>
</protein>
<keyword evidence="1" id="KW-0472">Membrane</keyword>
<sequence>MSKESSWQTVLGLIGHWLIMVAGALLYIAIRRVLNFDSSFNWHLWGDLVLFGTLVDFLVWNYSRPKTDSNGSGRS</sequence>
<organism evidence="2 3">
    <name type="scientific">Corynebacterium liangguodongii</name>
    <dbReference type="NCBI Taxonomy" id="2079535"/>
    <lineage>
        <taxon>Bacteria</taxon>
        <taxon>Bacillati</taxon>
        <taxon>Actinomycetota</taxon>
        <taxon>Actinomycetes</taxon>
        <taxon>Mycobacteriales</taxon>
        <taxon>Corynebacteriaceae</taxon>
        <taxon>Corynebacterium</taxon>
    </lineage>
</organism>
<evidence type="ECO:0000313" key="2">
    <source>
        <dbReference type="EMBL" id="AWB84186.1"/>
    </source>
</evidence>